<reference evidence="2 3" key="1">
    <citation type="submission" date="2019-09" db="EMBL/GenBank/DDBJ databases">
        <authorList>
            <person name="Depoorter E."/>
        </authorList>
    </citation>
    <scope>NUCLEOTIDE SEQUENCE [LARGE SCALE GENOMIC DNA]</scope>
    <source>
        <strain evidence="2">LMG 23254</strain>
    </source>
</reference>
<dbReference type="SUPFAM" id="SSF56436">
    <property type="entry name" value="C-type lectin-like"/>
    <property type="match status" value="1"/>
</dbReference>
<dbReference type="PANTHER" id="PTHR23150">
    <property type="entry name" value="SULFATASE MODIFYING FACTOR 1, 2"/>
    <property type="match status" value="1"/>
</dbReference>
<accession>A0A6P2N4K0</accession>
<dbReference type="AlphaFoldDB" id="A0A6P2N4K0"/>
<dbReference type="InterPro" id="IPR051043">
    <property type="entry name" value="Sulfatase_Mod_Factor_Kinase"/>
</dbReference>
<gene>
    <name evidence="2" type="ORF">BLA23254_04258</name>
</gene>
<evidence type="ECO:0000313" key="2">
    <source>
        <dbReference type="EMBL" id="VWB89965.1"/>
    </source>
</evidence>
<dbReference type="GO" id="GO:0120147">
    <property type="term" value="F:formylglycine-generating oxidase activity"/>
    <property type="evidence" value="ECO:0007669"/>
    <property type="project" value="TreeGrafter"/>
</dbReference>
<evidence type="ECO:0000313" key="3">
    <source>
        <dbReference type="Proteomes" id="UP000494218"/>
    </source>
</evidence>
<organism evidence="2 3">
    <name type="scientific">Burkholderia lata (strain ATCC 17760 / DSM 23089 / LMG 22485 / NCIMB 9086 / R18194 / 383)</name>
    <dbReference type="NCBI Taxonomy" id="482957"/>
    <lineage>
        <taxon>Bacteria</taxon>
        <taxon>Pseudomonadati</taxon>
        <taxon>Pseudomonadota</taxon>
        <taxon>Betaproteobacteria</taxon>
        <taxon>Burkholderiales</taxon>
        <taxon>Burkholderiaceae</taxon>
        <taxon>Burkholderia</taxon>
        <taxon>Burkholderia cepacia complex</taxon>
    </lineage>
</organism>
<dbReference type="InterPro" id="IPR042095">
    <property type="entry name" value="SUMF_sf"/>
</dbReference>
<dbReference type="PANTHER" id="PTHR23150:SF19">
    <property type="entry name" value="FORMYLGLYCINE-GENERATING ENZYME"/>
    <property type="match status" value="1"/>
</dbReference>
<proteinExistence type="predicted"/>
<dbReference type="EMBL" id="CABVPW010000021">
    <property type="protein sequence ID" value="VWB89965.1"/>
    <property type="molecule type" value="Genomic_DNA"/>
</dbReference>
<dbReference type="InterPro" id="IPR016187">
    <property type="entry name" value="CTDL_fold"/>
</dbReference>
<dbReference type="Gene3D" id="3.90.1580.10">
    <property type="entry name" value="paralog of FGE (formylglycine-generating enzyme)"/>
    <property type="match status" value="1"/>
</dbReference>
<sequence>MVQVPAGTIALRDDRIGRTWCVDLQRFAIGRYPVTQAQYAAVTGLSPSSHVGAHCPVENVSWIDAVRFCNRLSMADGLPCSYEIDEDGTGASPVPRSHGYRLPTDAEWEYACRPDRPSSRRGCMRAGAGRPAIATSAAAPAIR</sequence>
<name>A0A6P2N4K0_BURL3</name>
<dbReference type="InterPro" id="IPR005532">
    <property type="entry name" value="SUMF_dom"/>
</dbReference>
<dbReference type="Pfam" id="PF03781">
    <property type="entry name" value="FGE-sulfatase"/>
    <property type="match status" value="1"/>
</dbReference>
<evidence type="ECO:0000259" key="1">
    <source>
        <dbReference type="Pfam" id="PF03781"/>
    </source>
</evidence>
<dbReference type="Proteomes" id="UP000494218">
    <property type="component" value="Unassembled WGS sequence"/>
</dbReference>
<feature type="domain" description="Sulfatase-modifying factor enzyme-like" evidence="1">
    <location>
        <begin position="1"/>
        <end position="116"/>
    </location>
</feature>
<protein>
    <submittedName>
        <fullName evidence="2">Sulfatase-modifying factor protein</fullName>
    </submittedName>
</protein>